<dbReference type="Proteomes" id="UP000019373">
    <property type="component" value="Unassembled WGS sequence"/>
</dbReference>
<feature type="compositionally biased region" description="Basic and acidic residues" evidence="2">
    <location>
        <begin position="22"/>
        <end position="31"/>
    </location>
</feature>
<dbReference type="CDD" id="cd24142">
    <property type="entry name" value="ACL4-like"/>
    <property type="match status" value="1"/>
</dbReference>
<dbReference type="eggNOG" id="ENOG502QSAH">
    <property type="taxonomic scope" value="Eukaryota"/>
</dbReference>
<accession>U1I025</accession>
<organism evidence="3 4">
    <name type="scientific">Endocarpon pusillum (strain Z07020 / HMAS-L-300199)</name>
    <name type="common">Lichen-forming fungus</name>
    <dbReference type="NCBI Taxonomy" id="1263415"/>
    <lineage>
        <taxon>Eukaryota</taxon>
        <taxon>Fungi</taxon>
        <taxon>Dikarya</taxon>
        <taxon>Ascomycota</taxon>
        <taxon>Pezizomycotina</taxon>
        <taxon>Eurotiomycetes</taxon>
        <taxon>Chaetothyriomycetidae</taxon>
        <taxon>Verrucariales</taxon>
        <taxon>Verrucariaceae</taxon>
        <taxon>Endocarpon</taxon>
    </lineage>
</organism>
<keyword evidence="1" id="KW-0802">TPR repeat</keyword>
<dbReference type="Gene3D" id="1.25.40.10">
    <property type="entry name" value="Tetratricopeptide repeat domain"/>
    <property type="match status" value="2"/>
</dbReference>
<dbReference type="HOGENOM" id="CLU_040959_2_1_1"/>
<evidence type="ECO:0000313" key="3">
    <source>
        <dbReference type="EMBL" id="ERF75174.1"/>
    </source>
</evidence>
<evidence type="ECO:0000256" key="2">
    <source>
        <dbReference type="SAM" id="MobiDB-lite"/>
    </source>
</evidence>
<protein>
    <submittedName>
        <fullName evidence="3">Uncharacterized protein</fullName>
    </submittedName>
</protein>
<dbReference type="SUPFAM" id="SSF48452">
    <property type="entry name" value="TPR-like"/>
    <property type="match status" value="2"/>
</dbReference>
<dbReference type="AlphaFoldDB" id="U1I025"/>
<gene>
    <name evidence="3" type="ORF">EPUS_06214</name>
</gene>
<sequence length="422" mass="47894">MAKIKSVSKSIGTKKKKRRAHRDQEGLHRADGTTVATKEPETPEQMYSKASDLFLQLQIDKALSIAQRSLDEFLEVYPDNPRASYPTLLLLGQIYLALGDVDLSREHYLKATEVDPDGSETGAAPFLWIAQLSEVGGEESIRWFEKACAILRKALRELEEQQGIEESENAIIETRRQLGETLCSMTEVYMTDLSYVKFDTYDVVQQLTDVPGSFDPEAGSRCDALMTEAVLVCPESPAVLQTLASVRISEERMDDAKSALTRSMELWRHLPNDDVNIPDFATRISLARLLLEVEMEPEAVEVVDQLVQEDDQSVEALYLGAWSRYLSFEKGSNTASDSRDWFRRCLRLYTSVDYEDEKLRQHVVEMITKLDEILGPPVKEEEEEEDAEWEDEADVEYGEEIEVEEPQEDVKMNDVDMKGGVT</sequence>
<dbReference type="OMA" id="ETYMTDL"/>
<dbReference type="GeneID" id="19241158"/>
<dbReference type="SMART" id="SM00028">
    <property type="entry name" value="TPR"/>
    <property type="match status" value="2"/>
</dbReference>
<evidence type="ECO:0000256" key="1">
    <source>
        <dbReference type="PROSITE-ProRule" id="PRU00339"/>
    </source>
</evidence>
<name>U1I025_ENDPU</name>
<dbReference type="RefSeq" id="XP_007787521.1">
    <property type="nucleotide sequence ID" value="XM_007789331.1"/>
</dbReference>
<reference evidence="4" key="1">
    <citation type="journal article" date="2014" name="BMC Genomics">
        <title>Genome characteristics reveal the impact of lichenization on lichen-forming fungus Endocarpon pusillum Hedwig (Verrucariales, Ascomycota).</title>
        <authorList>
            <person name="Wang Y.-Y."/>
            <person name="Liu B."/>
            <person name="Zhang X.-Y."/>
            <person name="Zhou Q.-M."/>
            <person name="Zhang T."/>
            <person name="Li H."/>
            <person name="Yu Y.-F."/>
            <person name="Zhang X.-L."/>
            <person name="Hao X.-Y."/>
            <person name="Wang M."/>
            <person name="Wang L."/>
            <person name="Wei J.-C."/>
        </authorList>
    </citation>
    <scope>NUCLEOTIDE SEQUENCE [LARGE SCALE GENOMIC DNA]</scope>
    <source>
        <strain evidence="4">Z07020 / HMAS-L-300199</strain>
    </source>
</reference>
<proteinExistence type="predicted"/>
<feature type="compositionally biased region" description="Acidic residues" evidence="2">
    <location>
        <begin position="380"/>
        <end position="407"/>
    </location>
</feature>
<feature type="repeat" description="TPR" evidence="1">
    <location>
        <begin position="85"/>
        <end position="118"/>
    </location>
</feature>
<dbReference type="OrthoDB" id="1914839at2759"/>
<dbReference type="Pfam" id="PF13181">
    <property type="entry name" value="TPR_8"/>
    <property type="match status" value="1"/>
</dbReference>
<feature type="compositionally biased region" description="Basic residues" evidence="2">
    <location>
        <begin position="12"/>
        <end position="21"/>
    </location>
</feature>
<dbReference type="InterPro" id="IPR011990">
    <property type="entry name" value="TPR-like_helical_dom_sf"/>
</dbReference>
<evidence type="ECO:0000313" key="4">
    <source>
        <dbReference type="Proteomes" id="UP000019373"/>
    </source>
</evidence>
<feature type="region of interest" description="Disordered" evidence="2">
    <location>
        <begin position="376"/>
        <end position="422"/>
    </location>
</feature>
<dbReference type="InterPro" id="IPR019734">
    <property type="entry name" value="TPR_rpt"/>
</dbReference>
<feature type="region of interest" description="Disordered" evidence="2">
    <location>
        <begin position="1"/>
        <end position="43"/>
    </location>
</feature>
<dbReference type="PROSITE" id="PS50005">
    <property type="entry name" value="TPR"/>
    <property type="match status" value="1"/>
</dbReference>
<keyword evidence="4" id="KW-1185">Reference proteome</keyword>
<feature type="compositionally biased region" description="Basic and acidic residues" evidence="2">
    <location>
        <begin position="408"/>
        <end position="422"/>
    </location>
</feature>
<dbReference type="EMBL" id="KE720818">
    <property type="protein sequence ID" value="ERF75174.1"/>
    <property type="molecule type" value="Genomic_DNA"/>
</dbReference>